<feature type="domain" description="DUF1206" evidence="2">
    <location>
        <begin position="214"/>
        <end position="283"/>
    </location>
</feature>
<keyword evidence="1" id="KW-0812">Transmembrane</keyword>
<sequence length="285" mass="29696">MPPRPAAERPLHQTVQAAQSVADHPWLERLARVGFVANGVLHLVIGFLALRVVAGDEQEQTDTTGALETLSGMPWGIVLIWICLVGCVALALWNAGQVLLPASGSGAGSDADRADRWKTRGKAAGQAIVFTALAVVFGTYAFGGSNDSAESTRSLTATLMAHPAGVVVLYLVGAGLLVMAGYYIYKGTTRRFGTDLRHSSEQKVNTAVTTLGTVGYIAKGAALAALGTLFILSTATSEPEESTGLDGALQGLAAQPFGEVALGALGAGLMLYGVYQMVRSRYDVM</sequence>
<keyword evidence="1" id="KW-1133">Transmembrane helix</keyword>
<feature type="transmembrane region" description="Helical" evidence="1">
    <location>
        <begin position="252"/>
        <end position="275"/>
    </location>
</feature>
<dbReference type="STRING" id="574650.SAMN04487966_107127"/>
<evidence type="ECO:0000256" key="1">
    <source>
        <dbReference type="SAM" id="Phobius"/>
    </source>
</evidence>
<evidence type="ECO:0000313" key="3">
    <source>
        <dbReference type="EMBL" id="SFV23507.1"/>
    </source>
</evidence>
<gene>
    <name evidence="3" type="ORF">SAMN04487966_107127</name>
</gene>
<dbReference type="InterPro" id="IPR009597">
    <property type="entry name" value="DUF1206"/>
</dbReference>
<dbReference type="EMBL" id="FPCG01000007">
    <property type="protein sequence ID" value="SFV23507.1"/>
    <property type="molecule type" value="Genomic_DNA"/>
</dbReference>
<evidence type="ECO:0000313" key="4">
    <source>
        <dbReference type="Proteomes" id="UP000198881"/>
    </source>
</evidence>
<feature type="transmembrane region" description="Helical" evidence="1">
    <location>
        <begin position="163"/>
        <end position="185"/>
    </location>
</feature>
<accession>A0A1I7MNK6</accession>
<dbReference type="Proteomes" id="UP000198881">
    <property type="component" value="Unassembled WGS sequence"/>
</dbReference>
<feature type="transmembrane region" description="Helical" evidence="1">
    <location>
        <begin position="73"/>
        <end position="93"/>
    </location>
</feature>
<keyword evidence="1" id="KW-0472">Membrane</keyword>
<proteinExistence type="predicted"/>
<keyword evidence="4" id="KW-1185">Reference proteome</keyword>
<feature type="domain" description="DUF1206" evidence="2">
    <location>
        <begin position="33"/>
        <end position="95"/>
    </location>
</feature>
<feature type="transmembrane region" description="Helical" evidence="1">
    <location>
        <begin position="206"/>
        <end position="232"/>
    </location>
</feature>
<feature type="transmembrane region" description="Helical" evidence="1">
    <location>
        <begin position="33"/>
        <end position="53"/>
    </location>
</feature>
<reference evidence="3 4" key="1">
    <citation type="submission" date="2016-10" db="EMBL/GenBank/DDBJ databases">
        <authorList>
            <person name="de Groot N.N."/>
        </authorList>
    </citation>
    <scope>NUCLEOTIDE SEQUENCE [LARGE SCALE GENOMIC DNA]</scope>
    <source>
        <strain evidence="3 4">CGMCC 1.7054</strain>
    </source>
</reference>
<protein>
    <recommendedName>
        <fullName evidence="2">DUF1206 domain-containing protein</fullName>
    </recommendedName>
</protein>
<name>A0A1I7MNK6_9MICC</name>
<dbReference type="RefSeq" id="WP_177227910.1">
    <property type="nucleotide sequence ID" value="NZ_FPCG01000007.1"/>
</dbReference>
<evidence type="ECO:0000259" key="2">
    <source>
        <dbReference type="Pfam" id="PF06724"/>
    </source>
</evidence>
<organism evidence="3 4">
    <name type="scientific">Micrococcus terreus</name>
    <dbReference type="NCBI Taxonomy" id="574650"/>
    <lineage>
        <taxon>Bacteria</taxon>
        <taxon>Bacillati</taxon>
        <taxon>Actinomycetota</taxon>
        <taxon>Actinomycetes</taxon>
        <taxon>Micrococcales</taxon>
        <taxon>Micrococcaceae</taxon>
        <taxon>Micrococcus</taxon>
    </lineage>
</organism>
<feature type="transmembrane region" description="Helical" evidence="1">
    <location>
        <begin position="123"/>
        <end position="143"/>
    </location>
</feature>
<feature type="domain" description="DUF1206" evidence="2">
    <location>
        <begin position="123"/>
        <end position="190"/>
    </location>
</feature>
<dbReference type="AlphaFoldDB" id="A0A1I7MNK6"/>
<dbReference type="Pfam" id="PF06724">
    <property type="entry name" value="DUF1206"/>
    <property type="match status" value="3"/>
</dbReference>